<reference evidence="3" key="2">
    <citation type="submission" date="2020-10" db="UniProtKB">
        <authorList>
            <consortium name="WormBaseParasite"/>
        </authorList>
    </citation>
    <scope>IDENTIFICATION</scope>
</reference>
<keyword evidence="2" id="KW-1185">Reference proteome</keyword>
<evidence type="ECO:0000313" key="2">
    <source>
        <dbReference type="Proteomes" id="UP000492821"/>
    </source>
</evidence>
<accession>A0A7E4ZRH5</accession>
<dbReference type="AlphaFoldDB" id="A0A7E4ZRH5"/>
<evidence type="ECO:0000313" key="3">
    <source>
        <dbReference type="WBParaSite" id="Pan_g13200.t1"/>
    </source>
</evidence>
<protein>
    <submittedName>
        <fullName evidence="3">Uncharacterized protein</fullName>
    </submittedName>
</protein>
<reference evidence="2" key="1">
    <citation type="journal article" date="2013" name="Genetics">
        <title>The draft genome and transcriptome of Panagrellus redivivus are shaped by the harsh demands of a free-living lifestyle.</title>
        <authorList>
            <person name="Srinivasan J."/>
            <person name="Dillman A.R."/>
            <person name="Macchietto M.G."/>
            <person name="Heikkinen L."/>
            <person name="Lakso M."/>
            <person name="Fracchia K.M."/>
            <person name="Antoshechkin I."/>
            <person name="Mortazavi A."/>
            <person name="Wong G."/>
            <person name="Sternberg P.W."/>
        </authorList>
    </citation>
    <scope>NUCLEOTIDE SEQUENCE [LARGE SCALE GENOMIC DNA]</scope>
    <source>
        <strain evidence="2">MT8872</strain>
    </source>
</reference>
<name>A0A7E4ZRH5_PANRE</name>
<dbReference type="WBParaSite" id="Pan_g13200.t1">
    <property type="protein sequence ID" value="Pan_g13200.t1"/>
    <property type="gene ID" value="Pan_g13200"/>
</dbReference>
<feature type="compositionally biased region" description="Polar residues" evidence="1">
    <location>
        <begin position="1"/>
        <end position="13"/>
    </location>
</feature>
<sequence length="244" mass="27182">MATISSNTQQPNFQPKRLSKLKDSPYTPNKKKRSVEPRPHPPACLNKRYWDNVRAGRISDPSKKACIQSKKITKPIVPQPLESKVPQAEDLLPLLQPISNSVSNASISPFPNLIPGPFPSQVMPIMNYFGPLPPLLSSPSLRFGIPSVSSTDVITQRQPLEKSIHRKFPIEDVVSRPTTCSQSTSDDEVDRIADEMITKIDRTSDHNLSKTSLCIIPFPVPIPIVLPLTVDFVYAHFGLRVCKK</sequence>
<proteinExistence type="predicted"/>
<dbReference type="Proteomes" id="UP000492821">
    <property type="component" value="Unassembled WGS sequence"/>
</dbReference>
<evidence type="ECO:0000256" key="1">
    <source>
        <dbReference type="SAM" id="MobiDB-lite"/>
    </source>
</evidence>
<feature type="region of interest" description="Disordered" evidence="1">
    <location>
        <begin position="1"/>
        <end position="45"/>
    </location>
</feature>
<organism evidence="2 3">
    <name type="scientific">Panagrellus redivivus</name>
    <name type="common">Microworm</name>
    <dbReference type="NCBI Taxonomy" id="6233"/>
    <lineage>
        <taxon>Eukaryota</taxon>
        <taxon>Metazoa</taxon>
        <taxon>Ecdysozoa</taxon>
        <taxon>Nematoda</taxon>
        <taxon>Chromadorea</taxon>
        <taxon>Rhabditida</taxon>
        <taxon>Tylenchina</taxon>
        <taxon>Panagrolaimomorpha</taxon>
        <taxon>Panagrolaimoidea</taxon>
        <taxon>Panagrolaimidae</taxon>
        <taxon>Panagrellus</taxon>
    </lineage>
</organism>